<dbReference type="InterPro" id="IPR008772">
    <property type="entry name" value="Phosphonate_metab_PhnH"/>
</dbReference>
<dbReference type="GO" id="GO:0016829">
    <property type="term" value="F:lyase activity"/>
    <property type="evidence" value="ECO:0007669"/>
    <property type="project" value="UniProtKB-KW"/>
</dbReference>
<comment type="caution">
    <text evidence="1">The sequence shown here is derived from an EMBL/GenBank/DDBJ whole genome shotgun (WGS) entry which is preliminary data.</text>
</comment>
<evidence type="ECO:0000313" key="2">
    <source>
        <dbReference type="Proteomes" id="UP000436694"/>
    </source>
</evidence>
<name>A0A844ALA2_9RHOB</name>
<dbReference type="SUPFAM" id="SSF159709">
    <property type="entry name" value="PhnH-like"/>
    <property type="match status" value="1"/>
</dbReference>
<sequence>MSAACPEFSPQEQRANAAFDALLKSLARPGMVHQLPEAGETCLIDALIDRECRVYSADPLLLPQIMRCGAEIADAPQADHLFLGRLSSVDMLNSLRLGSDLYPDEGATLIVRAKLGEGAALCLKGPGINGSETVQVSGLPEGFWATRRAVMRYPMGFELILLDADRLMAIPRSTDVEEI</sequence>
<dbReference type="AlphaFoldDB" id="A0A844ALA2"/>
<dbReference type="InterPro" id="IPR038058">
    <property type="entry name" value="PhnH-like_sp"/>
</dbReference>
<keyword evidence="1" id="KW-0456">Lyase</keyword>
<gene>
    <name evidence="1" type="primary">phnH</name>
    <name evidence="1" type="ORF">GG681_07760</name>
</gene>
<organism evidence="1 2">
    <name type="scientific">Tritonibacter aquimaris</name>
    <dbReference type="NCBI Taxonomy" id="2663379"/>
    <lineage>
        <taxon>Bacteria</taxon>
        <taxon>Pseudomonadati</taxon>
        <taxon>Pseudomonadota</taxon>
        <taxon>Alphaproteobacteria</taxon>
        <taxon>Rhodobacterales</taxon>
        <taxon>Paracoccaceae</taxon>
        <taxon>Tritonibacter</taxon>
    </lineage>
</organism>
<protein>
    <submittedName>
        <fullName evidence="1">Phosphonate C-P lyase system protein PhnH</fullName>
    </submittedName>
</protein>
<dbReference type="Gene3D" id="3.40.50.11310">
    <property type="entry name" value="Bacterial phosphonate metabolism protein PhnH"/>
    <property type="match status" value="1"/>
</dbReference>
<dbReference type="Pfam" id="PF05845">
    <property type="entry name" value="PhnH"/>
    <property type="match status" value="1"/>
</dbReference>
<keyword evidence="2" id="KW-1185">Reference proteome</keyword>
<proteinExistence type="predicted"/>
<dbReference type="GO" id="GO:0019634">
    <property type="term" value="P:organic phosphonate metabolic process"/>
    <property type="evidence" value="ECO:0007669"/>
    <property type="project" value="InterPro"/>
</dbReference>
<evidence type="ECO:0000313" key="1">
    <source>
        <dbReference type="EMBL" id="MQY42535.1"/>
    </source>
</evidence>
<dbReference type="Proteomes" id="UP000436694">
    <property type="component" value="Unassembled WGS sequence"/>
</dbReference>
<reference evidence="1 2" key="1">
    <citation type="submission" date="2019-10" db="EMBL/GenBank/DDBJ databases">
        <title>Epibacterium sp. nov., isolated from seawater.</title>
        <authorList>
            <person name="Zhang X."/>
            <person name="Li N."/>
        </authorList>
    </citation>
    <scope>NUCLEOTIDE SEQUENCE [LARGE SCALE GENOMIC DNA]</scope>
    <source>
        <strain evidence="1 2">SM1969</strain>
    </source>
</reference>
<accession>A0A844ALA2</accession>
<dbReference type="RefSeq" id="WP_153546783.1">
    <property type="nucleotide sequence ID" value="NZ_WIXK01000003.1"/>
</dbReference>
<dbReference type="EMBL" id="WIXK01000003">
    <property type="protein sequence ID" value="MQY42535.1"/>
    <property type="molecule type" value="Genomic_DNA"/>
</dbReference>
<dbReference type="NCBIfam" id="TIGR03292">
    <property type="entry name" value="PhnH_redo"/>
    <property type="match status" value="1"/>
</dbReference>